<evidence type="ECO:0000313" key="2">
    <source>
        <dbReference type="Proteomes" id="UP000177579"/>
    </source>
</evidence>
<reference evidence="1 2" key="1">
    <citation type="journal article" date="2016" name="Nat. Commun.">
        <title>Thousands of microbial genomes shed light on interconnected biogeochemical processes in an aquifer system.</title>
        <authorList>
            <person name="Anantharaman K."/>
            <person name="Brown C.T."/>
            <person name="Hug L.A."/>
            <person name="Sharon I."/>
            <person name="Castelle C.J."/>
            <person name="Probst A.J."/>
            <person name="Thomas B.C."/>
            <person name="Singh A."/>
            <person name="Wilkins M.J."/>
            <person name="Karaoz U."/>
            <person name="Brodie E.L."/>
            <person name="Williams K.H."/>
            <person name="Hubbard S.S."/>
            <person name="Banfield J.F."/>
        </authorList>
    </citation>
    <scope>NUCLEOTIDE SEQUENCE [LARGE SCALE GENOMIC DNA]</scope>
</reference>
<accession>A0A1F5TQT6</accession>
<name>A0A1F5TQT6_9BACT</name>
<organism evidence="1 2">
    <name type="scientific">Candidatus Falkowbacteria bacterium RIFOXYD2_FULL_34_120</name>
    <dbReference type="NCBI Taxonomy" id="1798007"/>
    <lineage>
        <taxon>Bacteria</taxon>
        <taxon>Candidatus Falkowiibacteriota</taxon>
    </lineage>
</organism>
<gene>
    <name evidence="1" type="ORF">A2531_03955</name>
</gene>
<comment type="caution">
    <text evidence="1">The sequence shown here is derived from an EMBL/GenBank/DDBJ whole genome shotgun (WGS) entry which is preliminary data.</text>
</comment>
<evidence type="ECO:0000313" key="1">
    <source>
        <dbReference type="EMBL" id="OGF40891.1"/>
    </source>
</evidence>
<dbReference type="EMBL" id="MFGO01000018">
    <property type="protein sequence ID" value="OGF40891.1"/>
    <property type="molecule type" value="Genomic_DNA"/>
</dbReference>
<proteinExistence type="predicted"/>
<dbReference type="Proteomes" id="UP000177579">
    <property type="component" value="Unassembled WGS sequence"/>
</dbReference>
<protein>
    <submittedName>
        <fullName evidence="1">Uncharacterized protein</fullName>
    </submittedName>
</protein>
<sequence>MGIEKQENQNKFFENEESKELRKELRCVLKDLVGETKFEDFQNQIIKISNHYKTDYPDFNDYQMYHILVGSTSCDGYPKYDFPGDDSIEKIIKEKRIMDFMV</sequence>
<dbReference type="AlphaFoldDB" id="A0A1F5TQT6"/>